<evidence type="ECO:0000256" key="1">
    <source>
        <dbReference type="ARBA" id="ARBA00004141"/>
    </source>
</evidence>
<feature type="transmembrane region" description="Helical" evidence="5">
    <location>
        <begin position="57"/>
        <end position="73"/>
    </location>
</feature>
<keyword evidence="3 5" id="KW-1133">Transmembrane helix</keyword>
<name>A0ABQ3EPJ0_9HYPH</name>
<accession>A0ABQ3EPJ0</accession>
<comment type="caution">
    <text evidence="7">The sequence shown here is derived from an EMBL/GenBank/DDBJ whole genome shotgun (WGS) entry which is preliminary data.</text>
</comment>
<keyword evidence="8" id="KW-1185">Reference proteome</keyword>
<reference evidence="8" key="1">
    <citation type="journal article" date="2019" name="Int. J. Syst. Evol. Microbiol.">
        <title>The Global Catalogue of Microorganisms (GCM) 10K type strain sequencing project: providing services to taxonomists for standard genome sequencing and annotation.</title>
        <authorList>
            <consortium name="The Broad Institute Genomics Platform"/>
            <consortium name="The Broad Institute Genome Sequencing Center for Infectious Disease"/>
            <person name="Wu L."/>
            <person name="Ma J."/>
        </authorList>
    </citation>
    <scope>NUCLEOTIDE SEQUENCE [LARGE SCALE GENOMIC DNA]</scope>
    <source>
        <strain evidence="8">KCTC 12861</strain>
    </source>
</reference>
<dbReference type="Gene3D" id="2.40.50.140">
    <property type="entry name" value="Nucleic acid-binding proteins"/>
    <property type="match status" value="1"/>
</dbReference>
<evidence type="ECO:0000256" key="2">
    <source>
        <dbReference type="ARBA" id="ARBA00022692"/>
    </source>
</evidence>
<evidence type="ECO:0000256" key="5">
    <source>
        <dbReference type="SAM" id="Phobius"/>
    </source>
</evidence>
<evidence type="ECO:0000313" key="8">
    <source>
        <dbReference type="Proteomes" id="UP000637980"/>
    </source>
</evidence>
<dbReference type="InterPro" id="IPR012340">
    <property type="entry name" value="NA-bd_OB-fold"/>
</dbReference>
<evidence type="ECO:0000313" key="7">
    <source>
        <dbReference type="EMBL" id="GHB38425.1"/>
    </source>
</evidence>
<keyword evidence="2 5" id="KW-0812">Transmembrane</keyword>
<proteinExistence type="predicted"/>
<comment type="subcellular location">
    <subcellularLocation>
        <location evidence="1">Membrane</location>
        <topology evidence="1">Multi-pass membrane protein</topology>
    </subcellularLocation>
</comment>
<feature type="transmembrane region" description="Helical" evidence="5">
    <location>
        <begin position="12"/>
        <end position="29"/>
    </location>
</feature>
<dbReference type="InterPro" id="IPR002810">
    <property type="entry name" value="NfeD-like_C"/>
</dbReference>
<feature type="domain" description="NfeD-like C-terminal" evidence="6">
    <location>
        <begin position="95"/>
        <end position="147"/>
    </location>
</feature>
<dbReference type="Pfam" id="PF01957">
    <property type="entry name" value="NfeD"/>
    <property type="match status" value="1"/>
</dbReference>
<sequence length="155" mass="16773">MLIELFQNGIEPWVWFASGLVLIGLELAVPGSFLIWFGAAALIVGALVAYVDVDWRWQLVLWGILSLSLLLVGRRVTVRAGAKEGDPYLNKRGSRYQGQVFVLKQPLTHGEGTLEIGDSLWRISGPDLPAGTSVKVVGQKGTTLVVEAASEDTEA</sequence>
<organism evidence="7 8">
    <name type="scientific">Pseudovibrio japonicus</name>
    <dbReference type="NCBI Taxonomy" id="366534"/>
    <lineage>
        <taxon>Bacteria</taxon>
        <taxon>Pseudomonadati</taxon>
        <taxon>Pseudomonadota</taxon>
        <taxon>Alphaproteobacteria</taxon>
        <taxon>Hyphomicrobiales</taxon>
        <taxon>Stappiaceae</taxon>
        <taxon>Pseudovibrio</taxon>
    </lineage>
</organism>
<dbReference type="PANTHER" id="PTHR33507">
    <property type="entry name" value="INNER MEMBRANE PROTEIN YBBJ"/>
    <property type="match status" value="1"/>
</dbReference>
<gene>
    <name evidence="7" type="ORF">GCM10007094_29810</name>
</gene>
<dbReference type="EMBL" id="BMXE01000005">
    <property type="protein sequence ID" value="GHB38425.1"/>
    <property type="molecule type" value="Genomic_DNA"/>
</dbReference>
<protein>
    <submittedName>
        <fullName evidence="7">Membrane protein</fullName>
    </submittedName>
</protein>
<dbReference type="InterPro" id="IPR052165">
    <property type="entry name" value="Membrane_assoc_protease"/>
</dbReference>
<keyword evidence="4 5" id="KW-0472">Membrane</keyword>
<evidence type="ECO:0000256" key="3">
    <source>
        <dbReference type="ARBA" id="ARBA00022989"/>
    </source>
</evidence>
<dbReference type="RefSeq" id="WP_189437596.1">
    <property type="nucleotide sequence ID" value="NZ_BMXE01000005.1"/>
</dbReference>
<dbReference type="PANTHER" id="PTHR33507:SF3">
    <property type="entry name" value="INNER MEMBRANE PROTEIN YBBJ"/>
    <property type="match status" value="1"/>
</dbReference>
<evidence type="ECO:0000256" key="4">
    <source>
        <dbReference type="ARBA" id="ARBA00023136"/>
    </source>
</evidence>
<dbReference type="Proteomes" id="UP000637980">
    <property type="component" value="Unassembled WGS sequence"/>
</dbReference>
<evidence type="ECO:0000259" key="6">
    <source>
        <dbReference type="Pfam" id="PF01957"/>
    </source>
</evidence>